<evidence type="ECO:0000313" key="5">
    <source>
        <dbReference type="EMBL" id="HDM89868.1"/>
    </source>
</evidence>
<dbReference type="InterPro" id="IPR011249">
    <property type="entry name" value="Metalloenz_LuxS/M16"/>
</dbReference>
<dbReference type="PROSITE" id="PS00143">
    <property type="entry name" value="INSULINASE"/>
    <property type="match status" value="1"/>
</dbReference>
<dbReference type="Proteomes" id="UP000885931">
    <property type="component" value="Unassembled WGS sequence"/>
</dbReference>
<feature type="domain" description="Peptidase M16 C-terminal" evidence="4">
    <location>
        <begin position="170"/>
        <end position="340"/>
    </location>
</feature>
<dbReference type="EMBL" id="DRBW01000054">
    <property type="protein sequence ID" value="HDM89868.1"/>
    <property type="molecule type" value="Genomic_DNA"/>
</dbReference>
<name>A0A7C1BFJ5_UNCW3</name>
<proteinExistence type="inferred from homology"/>
<organism evidence="5">
    <name type="scientific">candidate division WOR-3 bacterium</name>
    <dbReference type="NCBI Taxonomy" id="2052148"/>
    <lineage>
        <taxon>Bacteria</taxon>
        <taxon>Bacteria division WOR-3</taxon>
    </lineage>
</organism>
<dbReference type="GO" id="GO:0006508">
    <property type="term" value="P:proteolysis"/>
    <property type="evidence" value="ECO:0007669"/>
    <property type="project" value="InterPro"/>
</dbReference>
<dbReference type="InterPro" id="IPR001431">
    <property type="entry name" value="Pept_M16_Zn_BS"/>
</dbReference>
<evidence type="ECO:0000259" key="4">
    <source>
        <dbReference type="Pfam" id="PF05193"/>
    </source>
</evidence>
<dbReference type="InterPro" id="IPR050361">
    <property type="entry name" value="MPP/UQCRC_Complex"/>
</dbReference>
<sequence>MAKKTYRKTVLDNGLVVATESMEGIRSISLGYFTRQGTRDEDPEVAGVSHFLEHMLFKGTRNRDARQIASELEDRGGSLDAATAKEFISVYARFLFEDLELAVDLIGDLVSNPTFPEEELQKEKGVILEEYREFVDSPEEYVFFLLFRALFEGHPLSREVLGKPETIKAITRNDIVARWKEAIAPENSFIAAAGFIDHEELVAMINEKFSFPKNEGTRWSNGEFPKPGFFKESRPALNQVHFSLGVRIPPYSDKRRYPFIILNSILGYGMSSRLFFELREKRGLVYSVTSFLEFYRDAGVFGVYFSLEPGNLDKAYKVLLDELEKVRKNGIREDELKRAKGRVRGSLALSQESSSSRMSRVANYELHKLNFLHIDEVLERFEEITLDEVMEVASEFLVPDNYGIGLVGPESIMNWNP</sequence>
<dbReference type="InterPro" id="IPR011765">
    <property type="entry name" value="Pept_M16_N"/>
</dbReference>
<accession>A0A7C1BFJ5</accession>
<dbReference type="Pfam" id="PF05193">
    <property type="entry name" value="Peptidase_M16_C"/>
    <property type="match status" value="1"/>
</dbReference>
<dbReference type="Gene3D" id="3.30.830.10">
    <property type="entry name" value="Metalloenzyme, LuxS/M16 peptidase-like"/>
    <property type="match status" value="2"/>
</dbReference>
<dbReference type="PANTHER" id="PTHR11851">
    <property type="entry name" value="METALLOPROTEASE"/>
    <property type="match status" value="1"/>
</dbReference>
<dbReference type="Pfam" id="PF00675">
    <property type="entry name" value="Peptidase_M16"/>
    <property type="match status" value="1"/>
</dbReference>
<dbReference type="GO" id="GO:0046872">
    <property type="term" value="F:metal ion binding"/>
    <property type="evidence" value="ECO:0007669"/>
    <property type="project" value="InterPro"/>
</dbReference>
<evidence type="ECO:0000259" key="3">
    <source>
        <dbReference type="Pfam" id="PF00675"/>
    </source>
</evidence>
<evidence type="ECO:0000256" key="1">
    <source>
        <dbReference type="ARBA" id="ARBA00007261"/>
    </source>
</evidence>
<dbReference type="GO" id="GO:0004222">
    <property type="term" value="F:metalloendopeptidase activity"/>
    <property type="evidence" value="ECO:0007669"/>
    <property type="project" value="InterPro"/>
</dbReference>
<dbReference type="PANTHER" id="PTHR11851:SF49">
    <property type="entry name" value="MITOCHONDRIAL-PROCESSING PEPTIDASE SUBUNIT ALPHA"/>
    <property type="match status" value="1"/>
</dbReference>
<dbReference type="SUPFAM" id="SSF63411">
    <property type="entry name" value="LuxS/MPP-like metallohydrolase"/>
    <property type="match status" value="2"/>
</dbReference>
<dbReference type="AlphaFoldDB" id="A0A7C1BFJ5"/>
<gene>
    <name evidence="5" type="ORF">ENG67_01500</name>
</gene>
<comment type="caution">
    <text evidence="5">The sequence shown here is derived from an EMBL/GenBank/DDBJ whole genome shotgun (WGS) entry which is preliminary data.</text>
</comment>
<feature type="domain" description="Peptidase M16 N-terminal" evidence="3">
    <location>
        <begin position="16"/>
        <end position="162"/>
    </location>
</feature>
<evidence type="ECO:0000256" key="2">
    <source>
        <dbReference type="RuleBase" id="RU004447"/>
    </source>
</evidence>
<protein>
    <submittedName>
        <fullName evidence="5">Insulinase family protein</fullName>
    </submittedName>
</protein>
<dbReference type="InterPro" id="IPR007863">
    <property type="entry name" value="Peptidase_M16_C"/>
</dbReference>
<reference evidence="5" key="1">
    <citation type="journal article" date="2020" name="mSystems">
        <title>Genome- and Community-Level Interaction Insights into Carbon Utilization and Element Cycling Functions of Hydrothermarchaeota in Hydrothermal Sediment.</title>
        <authorList>
            <person name="Zhou Z."/>
            <person name="Liu Y."/>
            <person name="Xu W."/>
            <person name="Pan J."/>
            <person name="Luo Z.H."/>
            <person name="Li M."/>
        </authorList>
    </citation>
    <scope>NUCLEOTIDE SEQUENCE [LARGE SCALE GENOMIC DNA]</scope>
    <source>
        <strain evidence="5">HyVt-237</strain>
    </source>
</reference>
<comment type="similarity">
    <text evidence="1 2">Belongs to the peptidase M16 family.</text>
</comment>